<reference evidence="1 2" key="1">
    <citation type="submission" date="2019-07" db="EMBL/GenBank/DDBJ databases">
        <authorList>
            <person name="Kim J."/>
        </authorList>
    </citation>
    <scope>NUCLEOTIDE SEQUENCE [LARGE SCALE GENOMIC DNA]</scope>
    <source>
        <strain evidence="2">dk17</strain>
    </source>
</reference>
<evidence type="ECO:0000313" key="2">
    <source>
        <dbReference type="Proteomes" id="UP000320042"/>
    </source>
</evidence>
<organism evidence="1 2">
    <name type="scientific">Mucilaginibacter pallidiroseus</name>
    <dbReference type="NCBI Taxonomy" id="2599295"/>
    <lineage>
        <taxon>Bacteria</taxon>
        <taxon>Pseudomonadati</taxon>
        <taxon>Bacteroidota</taxon>
        <taxon>Sphingobacteriia</taxon>
        <taxon>Sphingobacteriales</taxon>
        <taxon>Sphingobacteriaceae</taxon>
        <taxon>Mucilaginibacter</taxon>
    </lineage>
</organism>
<dbReference type="Proteomes" id="UP000320042">
    <property type="component" value="Unassembled WGS sequence"/>
</dbReference>
<keyword evidence="2" id="KW-1185">Reference proteome</keyword>
<sequence>MAVLDYNRRLSNLQSRRFDPGLNESALTKSFSASDIPQDIKYLFESMKPIGTKYNAKTIQAAENVQSHLERGLKVHFDRAYRTQGSVRTNTNIRVHSDFDLLTIIDKYFYPQTSTRNVYTESDPDADIEELRKQATAIMKFQYDTVDDSGDKCISIENKHLNRKVDIVFAYWYNSDKYQELRDEFYRGVYLYSFKKKTKHRDFPFATIHNVNVKGDTTNDGLRKGVRLLKNLRANSDVELKVLKSFQLNSIVYAIDNTPLTYTIGDEIRIARVVSEQMGKLIDNPTYRKSISSPNGVEKPLYDDNTVPELILLKGDLDTLIEDASKDLYKSHTLQRTLLSY</sequence>
<name>A0A563UJM9_9SPHI</name>
<dbReference type="EMBL" id="VOEJ01000001">
    <property type="protein sequence ID" value="TWR31496.1"/>
    <property type="molecule type" value="Genomic_DNA"/>
</dbReference>
<dbReference type="AlphaFoldDB" id="A0A563UJM9"/>
<comment type="caution">
    <text evidence="1">The sequence shown here is derived from an EMBL/GenBank/DDBJ whole genome shotgun (WGS) entry which is preliminary data.</text>
</comment>
<protein>
    <recommendedName>
        <fullName evidence="3">Nucleotidyltransferase</fullName>
    </recommendedName>
</protein>
<evidence type="ECO:0000313" key="1">
    <source>
        <dbReference type="EMBL" id="TWR31496.1"/>
    </source>
</evidence>
<gene>
    <name evidence="1" type="ORF">FPZ43_03200</name>
</gene>
<accession>A0A563UJM9</accession>
<proteinExistence type="predicted"/>
<evidence type="ECO:0008006" key="3">
    <source>
        <dbReference type="Google" id="ProtNLM"/>
    </source>
</evidence>